<protein>
    <recommendedName>
        <fullName evidence="3 10">Alpha-mannosidase</fullName>
        <ecNumber evidence="10">3.2.1.-</ecNumber>
    </recommendedName>
</protein>
<dbReference type="GO" id="GO:0005764">
    <property type="term" value="C:lysosome"/>
    <property type="evidence" value="ECO:0007669"/>
    <property type="project" value="TreeGrafter"/>
</dbReference>
<accession>A0A8J2RJP3</accession>
<evidence type="ECO:0000313" key="12">
    <source>
        <dbReference type="EMBL" id="CAH0102030.1"/>
    </source>
</evidence>
<dbReference type="Pfam" id="PF01074">
    <property type="entry name" value="Glyco_hydro_38N"/>
    <property type="match status" value="1"/>
</dbReference>
<dbReference type="Gene3D" id="2.70.98.30">
    <property type="entry name" value="Golgi alpha-mannosidase II, domain 4"/>
    <property type="match status" value="1"/>
</dbReference>
<dbReference type="GO" id="GO:0006013">
    <property type="term" value="P:mannose metabolic process"/>
    <property type="evidence" value="ECO:0007669"/>
    <property type="project" value="InterPro"/>
</dbReference>
<dbReference type="InterPro" id="IPR037094">
    <property type="entry name" value="Glyco_hydro_38_cen_sf"/>
</dbReference>
<keyword evidence="8" id="KW-0325">Glycoprotein</keyword>
<comment type="similarity">
    <text evidence="2 10">Belongs to the glycosyl hydrolase 38 family.</text>
</comment>
<dbReference type="InterPro" id="IPR027291">
    <property type="entry name" value="Glyco_hydro_38_N_sf"/>
</dbReference>
<dbReference type="FunFam" id="1.20.1270.50:FF:000003">
    <property type="entry name" value="Alpha-mannosidase"/>
    <property type="match status" value="1"/>
</dbReference>
<dbReference type="AlphaFoldDB" id="A0A8J2RJP3"/>
<organism evidence="12 13">
    <name type="scientific">Daphnia galeata</name>
    <dbReference type="NCBI Taxonomy" id="27404"/>
    <lineage>
        <taxon>Eukaryota</taxon>
        <taxon>Metazoa</taxon>
        <taxon>Ecdysozoa</taxon>
        <taxon>Arthropoda</taxon>
        <taxon>Crustacea</taxon>
        <taxon>Branchiopoda</taxon>
        <taxon>Diplostraca</taxon>
        <taxon>Cladocera</taxon>
        <taxon>Anomopoda</taxon>
        <taxon>Daphniidae</taxon>
        <taxon>Daphnia</taxon>
    </lineage>
</organism>
<dbReference type="InterPro" id="IPR015341">
    <property type="entry name" value="Glyco_hydro_38_cen"/>
</dbReference>
<dbReference type="InterPro" id="IPR050843">
    <property type="entry name" value="Glycosyl_Hydrlase_38"/>
</dbReference>
<dbReference type="GO" id="GO:0004559">
    <property type="term" value="F:alpha-mannosidase activity"/>
    <property type="evidence" value="ECO:0007669"/>
    <property type="project" value="UniProtKB-EC"/>
</dbReference>
<feature type="domain" description="Glycoside hydrolase family 38 central" evidence="11">
    <location>
        <begin position="376"/>
        <end position="453"/>
    </location>
</feature>
<dbReference type="SMART" id="SM00872">
    <property type="entry name" value="Alpha-mann_mid"/>
    <property type="match status" value="1"/>
</dbReference>
<dbReference type="InterPro" id="IPR011330">
    <property type="entry name" value="Glyco_hydro/deAcase_b/a-brl"/>
</dbReference>
<evidence type="ECO:0000256" key="9">
    <source>
        <dbReference type="ARBA" id="ARBA00023295"/>
    </source>
</evidence>
<sequence length="1004" mass="113540">MVLNFNWICCIFVIGAISLASARPSLRADTCGYQTCPKEKEGFVNVHLVAHTHDDAGWLKTVDQYYYGSRTQIQEAGVQYIIDSVVDELKDHPDRRFIYVEMAFFTRWWQEQSETTKSVVRELVNEGRLEFINGGWCMNDEATAHYVDIIDQMSFGLITLNETFGECGRPRISWQIDPFGHSREQASLFAQMGYDGLFFGRLDHEDKKERLAKKTMEMVWSGSDSLGKTLFHLHVCAQASLFTAVNYNLYQPPPGFCFDIYCNDEPIIDDPISKDYNVEQRVTDFLKYCQEQANAYATDSILLTMGSDFHYQDANVWFKNMDKLIKYANERQTTQGSRFNLFYSTPSCYTKALNDHAKTWPSKTDDFFPYGSDAHAYWTGYFTSRPASKYMIRQGSNLMQAKLFILFRCIQGVDTSKVGELYTMKDAMGIMQHHDAVTGTEKQHVAEDYALLLHKGVLECQKIQTAYYGKELVIGSQSLPKVSYCQLNVSQCDPSENNSRFVVNIYNSMARSVDKYVRVPVKSGTTFQVLDPQGNVVSSQSIPIAEYVKNLPGRVSSATVELVFLASQLPPLGSKSYYVQPVARKQEKTSKLNNKSSIFNEKVSVEIDDVTGLIKSVTVNGKTTQLKQEFMWYPSKSGDNSNVNQRASGAYIFRPGGNAPLTIPSSSGIKTTTYSGELVEEIHQIYNSWVGQTIRIYKGQEHVELDWVVGPLPVEDGVGKEIISRVTTSISSNGMFYTDANGRQTLLRKLDIRDSYPYTVTEPVAANYYPINSHVYIKDAVGNQLTMLVDRPQGGSSLHNGELELMVHRRCLYDDAFGVGEALNETAFGDGLVVRGTHFLILGDKTNSMKMTRSLSHELYKQPQISFIPTTLSFSEWSALYKTQQQSISRVLPVNVNLLTLETLNQEKYLMRLEHIYDVGEDSILSQPATVSIEGLFPGFTIISAEETMLGGNQFKKDSNRLVWNAASTRNEIFGQQKWDERAIPAVQLKPMEIRTFIITLVRI</sequence>
<dbReference type="InterPro" id="IPR028995">
    <property type="entry name" value="Glyco_hydro_57/38_cen_sf"/>
</dbReference>
<evidence type="ECO:0000256" key="7">
    <source>
        <dbReference type="ARBA" id="ARBA00023157"/>
    </source>
</evidence>
<dbReference type="Pfam" id="PF09261">
    <property type="entry name" value="Alpha-mann_mid"/>
    <property type="match status" value="1"/>
</dbReference>
<dbReference type="SUPFAM" id="SSF88713">
    <property type="entry name" value="Glycoside hydrolase/deacetylase"/>
    <property type="match status" value="1"/>
</dbReference>
<keyword evidence="7" id="KW-1015">Disulfide bond</keyword>
<evidence type="ECO:0000256" key="10">
    <source>
        <dbReference type="RuleBase" id="RU361199"/>
    </source>
</evidence>
<evidence type="ECO:0000256" key="6">
    <source>
        <dbReference type="ARBA" id="ARBA00022833"/>
    </source>
</evidence>
<dbReference type="FunFam" id="2.60.40.1180:FF:000018">
    <property type="entry name" value="Alpha-mannosidase"/>
    <property type="match status" value="1"/>
</dbReference>
<dbReference type="InterPro" id="IPR013780">
    <property type="entry name" value="Glyco_hydro_b"/>
</dbReference>
<dbReference type="Pfam" id="PF17677">
    <property type="entry name" value="Glyco_hydro38C2"/>
    <property type="match status" value="1"/>
</dbReference>
<keyword evidence="4 10" id="KW-0479">Metal-binding</keyword>
<dbReference type="InterPro" id="IPR000602">
    <property type="entry name" value="Glyco_hydro_38_N"/>
</dbReference>
<feature type="signal peptide" evidence="10">
    <location>
        <begin position="1"/>
        <end position="22"/>
    </location>
</feature>
<evidence type="ECO:0000256" key="2">
    <source>
        <dbReference type="ARBA" id="ARBA00009792"/>
    </source>
</evidence>
<evidence type="ECO:0000256" key="1">
    <source>
        <dbReference type="ARBA" id="ARBA00000365"/>
    </source>
</evidence>
<evidence type="ECO:0000313" key="13">
    <source>
        <dbReference type="Proteomes" id="UP000789390"/>
    </source>
</evidence>
<keyword evidence="9 10" id="KW-0326">Glycosidase</keyword>
<feature type="chain" id="PRO_5035338751" description="Alpha-mannosidase" evidence="10">
    <location>
        <begin position="23"/>
        <end position="1004"/>
    </location>
</feature>
<dbReference type="FunFam" id="2.70.98.30:FF:000003">
    <property type="entry name" value="Alpha-mannosidase"/>
    <property type="match status" value="1"/>
</dbReference>
<dbReference type="Gene3D" id="2.60.40.1360">
    <property type="match status" value="1"/>
</dbReference>
<dbReference type="GO" id="GO:0030246">
    <property type="term" value="F:carbohydrate binding"/>
    <property type="evidence" value="ECO:0007669"/>
    <property type="project" value="InterPro"/>
</dbReference>
<dbReference type="Proteomes" id="UP000789390">
    <property type="component" value="Unassembled WGS sequence"/>
</dbReference>
<evidence type="ECO:0000256" key="8">
    <source>
        <dbReference type="ARBA" id="ARBA00023180"/>
    </source>
</evidence>
<dbReference type="InterPro" id="IPR011682">
    <property type="entry name" value="Glyco_hydro_38_C"/>
</dbReference>
<comment type="catalytic activity">
    <reaction evidence="1">
        <text>Hydrolysis of terminal, non-reducing alpha-D-mannose residues in alpha-D-mannosides.</text>
        <dbReference type="EC" id="3.2.1.24"/>
    </reaction>
</comment>
<dbReference type="InterPro" id="IPR041147">
    <property type="entry name" value="GH38_C"/>
</dbReference>
<dbReference type="SUPFAM" id="SSF74650">
    <property type="entry name" value="Galactose mutarotase-like"/>
    <property type="match status" value="1"/>
</dbReference>
<evidence type="ECO:0000256" key="5">
    <source>
        <dbReference type="ARBA" id="ARBA00022801"/>
    </source>
</evidence>
<evidence type="ECO:0000256" key="3">
    <source>
        <dbReference type="ARBA" id="ARBA00012752"/>
    </source>
</evidence>
<dbReference type="FunFam" id="3.20.110.10:FF:000001">
    <property type="entry name" value="Alpha-mannosidase"/>
    <property type="match status" value="1"/>
</dbReference>
<dbReference type="OrthoDB" id="2016903at2759"/>
<dbReference type="CDD" id="cd10810">
    <property type="entry name" value="GH38N_AMII_LAM_like"/>
    <property type="match status" value="1"/>
</dbReference>
<proteinExistence type="inferred from homology"/>
<dbReference type="Gene3D" id="1.20.1270.50">
    <property type="entry name" value="Glycoside hydrolase family 38, central domain"/>
    <property type="match status" value="2"/>
</dbReference>
<comment type="caution">
    <text evidence="12">The sequence shown here is derived from an EMBL/GenBank/DDBJ whole genome shotgun (WGS) entry which is preliminary data.</text>
</comment>
<dbReference type="EC" id="3.2.1.-" evidence="10"/>
<dbReference type="GO" id="GO:0046872">
    <property type="term" value="F:metal ion binding"/>
    <property type="evidence" value="ECO:0007669"/>
    <property type="project" value="UniProtKB-KW"/>
</dbReference>
<dbReference type="PANTHER" id="PTHR11607">
    <property type="entry name" value="ALPHA-MANNOSIDASE"/>
    <property type="match status" value="1"/>
</dbReference>
<name>A0A8J2RJP3_9CRUS</name>
<keyword evidence="5 10" id="KW-0378">Hydrolase</keyword>
<dbReference type="Pfam" id="PF07748">
    <property type="entry name" value="Glyco_hydro_38C"/>
    <property type="match status" value="1"/>
</dbReference>
<gene>
    <name evidence="12" type="ORF">DGAL_LOCUS4405</name>
</gene>
<keyword evidence="10" id="KW-0732">Signal</keyword>
<keyword evidence="13" id="KW-1185">Reference proteome</keyword>
<evidence type="ECO:0000256" key="4">
    <source>
        <dbReference type="ARBA" id="ARBA00022723"/>
    </source>
</evidence>
<keyword evidence="6 10" id="KW-0862">Zinc</keyword>
<comment type="cofactor">
    <cofactor evidence="10">
        <name>Zn(2+)</name>
        <dbReference type="ChEBI" id="CHEBI:29105"/>
    </cofactor>
    <text evidence="10">Binds 1 zinc ion per subunit.</text>
</comment>
<dbReference type="SUPFAM" id="SSF88688">
    <property type="entry name" value="Families 57/38 glycoside transferase middle domain"/>
    <property type="match status" value="1"/>
</dbReference>
<reference evidence="12" key="1">
    <citation type="submission" date="2021-11" db="EMBL/GenBank/DDBJ databases">
        <authorList>
            <person name="Schell T."/>
        </authorList>
    </citation>
    <scope>NUCLEOTIDE SEQUENCE</scope>
    <source>
        <strain evidence="12">M5</strain>
    </source>
</reference>
<dbReference type="FunFam" id="1.20.1270.50:FF:000002">
    <property type="entry name" value="Alpha-mannosidase"/>
    <property type="match status" value="1"/>
</dbReference>
<evidence type="ECO:0000259" key="11">
    <source>
        <dbReference type="SMART" id="SM00872"/>
    </source>
</evidence>
<dbReference type="Gene3D" id="2.60.40.1180">
    <property type="entry name" value="Golgi alpha-mannosidase II"/>
    <property type="match status" value="1"/>
</dbReference>
<dbReference type="Gene3D" id="3.20.110.10">
    <property type="entry name" value="Glycoside hydrolase 38, N terminal domain"/>
    <property type="match status" value="1"/>
</dbReference>
<dbReference type="EMBL" id="CAKKLH010000070">
    <property type="protein sequence ID" value="CAH0102030.1"/>
    <property type="molecule type" value="Genomic_DNA"/>
</dbReference>
<dbReference type="InterPro" id="IPR011013">
    <property type="entry name" value="Gal_mutarotase_sf_dom"/>
</dbReference>
<dbReference type="PANTHER" id="PTHR11607:SF3">
    <property type="entry name" value="LYSOSOMAL ALPHA-MANNOSIDASE"/>
    <property type="match status" value="1"/>
</dbReference>